<sequence length="168" mass="18873">MPPELDQQRFLDDSAFAQAVSALVVSILVFKGEPLDYQRHRHTALSFRPLFPEDAGGPGALVVHITGPPGELGFQVYDRYDASRDPGRTLVKDVMVGTLRKEASKAEVVQLLAGVPIENWDREFNCQSWVEKGMRKLREIEWVSEEEFEQGLDGMIECILEADEDPEG</sequence>
<protein>
    <submittedName>
        <fullName evidence="1">Uncharacterized protein</fullName>
    </submittedName>
</protein>
<evidence type="ECO:0000313" key="2">
    <source>
        <dbReference type="Proteomes" id="UP001521116"/>
    </source>
</evidence>
<organism evidence="1 2">
    <name type="scientific">Neofusicoccum ribis</name>
    <dbReference type="NCBI Taxonomy" id="45134"/>
    <lineage>
        <taxon>Eukaryota</taxon>
        <taxon>Fungi</taxon>
        <taxon>Dikarya</taxon>
        <taxon>Ascomycota</taxon>
        <taxon>Pezizomycotina</taxon>
        <taxon>Dothideomycetes</taxon>
        <taxon>Dothideomycetes incertae sedis</taxon>
        <taxon>Botryosphaeriales</taxon>
        <taxon>Botryosphaeriaceae</taxon>
        <taxon>Neofusicoccum</taxon>
    </lineage>
</organism>
<dbReference type="Proteomes" id="UP001521116">
    <property type="component" value="Unassembled WGS sequence"/>
</dbReference>
<comment type="caution">
    <text evidence="1">The sequence shown here is derived from an EMBL/GenBank/DDBJ whole genome shotgun (WGS) entry which is preliminary data.</text>
</comment>
<keyword evidence="2" id="KW-1185">Reference proteome</keyword>
<evidence type="ECO:0000313" key="1">
    <source>
        <dbReference type="EMBL" id="KAL1634203.1"/>
    </source>
</evidence>
<gene>
    <name evidence="1" type="ORF">SLS56_002507</name>
</gene>
<dbReference type="EMBL" id="JAJVDC020000017">
    <property type="protein sequence ID" value="KAL1634203.1"/>
    <property type="molecule type" value="Genomic_DNA"/>
</dbReference>
<name>A0ABR3T4G5_9PEZI</name>
<proteinExistence type="predicted"/>
<accession>A0ABR3T4G5</accession>
<reference evidence="1 2" key="1">
    <citation type="submission" date="2024-02" db="EMBL/GenBank/DDBJ databases">
        <title>De novo assembly and annotation of 12 fungi associated with fruit tree decline syndrome in Ontario, Canada.</title>
        <authorList>
            <person name="Sulman M."/>
            <person name="Ellouze W."/>
            <person name="Ilyukhin E."/>
        </authorList>
    </citation>
    <scope>NUCLEOTIDE SEQUENCE [LARGE SCALE GENOMIC DNA]</scope>
    <source>
        <strain evidence="1 2">M1-105</strain>
    </source>
</reference>